<reference evidence="2 3" key="1">
    <citation type="journal article" date="2017" name="BMC Biol.">
        <title>Genomic innovations, transcriptional plasticity and gene loss underlying the evolution and divergence of two highly polyphagous and invasive Helicoverpa pest species.</title>
        <authorList>
            <person name="Pearce S.L."/>
            <person name="Clarke D.F."/>
            <person name="East P.D."/>
            <person name="Elfekih S."/>
            <person name="Gordon K.H."/>
            <person name="Jermiin L.S."/>
            <person name="McGaughran A."/>
            <person name="Oakeshott J.G."/>
            <person name="Papanikolaou A."/>
            <person name="Perera O.P."/>
            <person name="Rane R.V."/>
            <person name="Richards S."/>
            <person name="Tay W.T."/>
            <person name="Walsh T.K."/>
            <person name="Anderson A."/>
            <person name="Anderson C.J."/>
            <person name="Asgari S."/>
            <person name="Board P.G."/>
            <person name="Bretschneider A."/>
            <person name="Campbell P.M."/>
            <person name="Chertemps T."/>
            <person name="Christeller J.T."/>
            <person name="Coppin C.W."/>
            <person name="Downes S.J."/>
            <person name="Duan G."/>
            <person name="Farnsworth C.A."/>
            <person name="Good R.T."/>
            <person name="Han L.B."/>
            <person name="Han Y.C."/>
            <person name="Hatje K."/>
            <person name="Horne I."/>
            <person name="Huang Y.P."/>
            <person name="Hughes D.S."/>
            <person name="Jacquin-Joly E."/>
            <person name="James W."/>
            <person name="Jhangiani S."/>
            <person name="Kollmar M."/>
            <person name="Kuwar S.S."/>
            <person name="Li S."/>
            <person name="Liu N.Y."/>
            <person name="Maibeche M.T."/>
            <person name="Miller J.R."/>
            <person name="Montagne N."/>
            <person name="Perry T."/>
            <person name="Qu J."/>
            <person name="Song S.V."/>
            <person name="Sutton G.G."/>
            <person name="Vogel H."/>
            <person name="Walenz B.P."/>
            <person name="Xu W."/>
            <person name="Zhang H.J."/>
            <person name="Zou Z."/>
            <person name="Batterham P."/>
            <person name="Edwards O.R."/>
            <person name="Feyereisen R."/>
            <person name="Gibbs R.A."/>
            <person name="Heckel D.G."/>
            <person name="McGrath A."/>
            <person name="Robin C."/>
            <person name="Scherer S.E."/>
            <person name="Worley K.C."/>
            <person name="Wu Y.D."/>
        </authorList>
    </citation>
    <scope>NUCLEOTIDE SEQUENCE [LARGE SCALE GENOMIC DNA]</scope>
    <source>
        <strain evidence="2">Harm_GR_Male_#8</strain>
        <tissue evidence="2">Whole organism</tissue>
    </source>
</reference>
<feature type="compositionally biased region" description="Basic and acidic residues" evidence="1">
    <location>
        <begin position="395"/>
        <end position="408"/>
    </location>
</feature>
<gene>
    <name evidence="2" type="primary">HaOG210785</name>
    <name evidence="2" type="ORF">B5X24_HaOG210785</name>
</gene>
<feature type="region of interest" description="Disordered" evidence="1">
    <location>
        <begin position="88"/>
        <end position="129"/>
    </location>
</feature>
<dbReference type="AlphaFoldDB" id="A0A2W1BIR5"/>
<dbReference type="Proteomes" id="UP000249218">
    <property type="component" value="Unassembled WGS sequence"/>
</dbReference>
<evidence type="ECO:0000256" key="1">
    <source>
        <dbReference type="SAM" id="MobiDB-lite"/>
    </source>
</evidence>
<feature type="compositionally biased region" description="Basic and acidic residues" evidence="1">
    <location>
        <begin position="111"/>
        <end position="129"/>
    </location>
</feature>
<protein>
    <submittedName>
        <fullName evidence="2">Uncharacterized protein</fullName>
    </submittedName>
</protein>
<sequence>METWLKNITFLHRVHHSKRRLAWPWMTGKKSTLKKSGDTKNIYPEKDYWSQSKNTKEIPALPLEEKLRQVHKHLKQFTPIGLLTSPYTQESQQVKPKIAEPKNVQRNPDTLLKDNEPNGKNQEQKETEIKPENVPWEEVKEWQEENQVPDETMSVKWKNKNMWEPDNAQKDIEAWKHTYLKKSERRRPEEEENYDDDMWQEDNSMKEILRWREPTEDIVYKEKYAELSNQGPGNAKKDIPHWKGKKSMIAAPKWKTADHNNIQNKAREQEEDMVIDIDHPNFEMPRKEFDVATFQNATRTKVKEMVAKQLDSFLCSAESCSAFTKGQDSAALCTGQLCHAVCVHKQCISACTGKRCVAQCFGANCTASCEGKSCLAACKGKNCHTNVNEQTVSPEEDKGHSDKTPHEPDSDDGYYGNKNLIDETEKSKGKKIKHHKPTNPINPPVDDPNDGYYGNKNTIDQTEKSKGKKIKHHQPTDPMKVPSLDDPNDGYYGNKNTVDQTEKSKGKKKHHQPIDSNKIPPVDDPNDGYYGNKNQNGKTKNNKHRKIKEDKGVSINFTPNTEPKDGKTKVDYSIGIHVNDRLADYIKFELGELGANSLLRHFD</sequence>
<name>A0A2W1BIR5_HELAM</name>
<feature type="compositionally biased region" description="Basic residues" evidence="1">
    <location>
        <begin position="428"/>
        <end position="437"/>
    </location>
</feature>
<dbReference type="EMBL" id="KZ150167">
    <property type="protein sequence ID" value="PZC72640.1"/>
    <property type="molecule type" value="Genomic_DNA"/>
</dbReference>
<evidence type="ECO:0000313" key="2">
    <source>
        <dbReference type="EMBL" id="PZC72640.1"/>
    </source>
</evidence>
<feature type="compositionally biased region" description="Low complexity" evidence="1">
    <location>
        <begin position="527"/>
        <end position="539"/>
    </location>
</feature>
<keyword evidence="3" id="KW-1185">Reference proteome</keyword>
<organism evidence="2 3">
    <name type="scientific">Helicoverpa armigera</name>
    <name type="common">Cotton bollworm</name>
    <name type="synonym">Heliothis armigera</name>
    <dbReference type="NCBI Taxonomy" id="29058"/>
    <lineage>
        <taxon>Eukaryota</taxon>
        <taxon>Metazoa</taxon>
        <taxon>Ecdysozoa</taxon>
        <taxon>Arthropoda</taxon>
        <taxon>Hexapoda</taxon>
        <taxon>Insecta</taxon>
        <taxon>Pterygota</taxon>
        <taxon>Neoptera</taxon>
        <taxon>Endopterygota</taxon>
        <taxon>Lepidoptera</taxon>
        <taxon>Glossata</taxon>
        <taxon>Ditrysia</taxon>
        <taxon>Noctuoidea</taxon>
        <taxon>Noctuidae</taxon>
        <taxon>Heliothinae</taxon>
        <taxon>Helicoverpa</taxon>
    </lineage>
</organism>
<proteinExistence type="predicted"/>
<feature type="region of interest" description="Disordered" evidence="1">
    <location>
        <begin position="391"/>
        <end position="565"/>
    </location>
</feature>
<evidence type="ECO:0000313" key="3">
    <source>
        <dbReference type="Proteomes" id="UP000249218"/>
    </source>
</evidence>
<accession>A0A2W1BIR5</accession>